<proteinExistence type="predicted"/>
<name>U2KS31_9STRE</name>
<dbReference type="EMBL" id="AWVA01000036">
    <property type="protein sequence ID" value="ERJ77653.1"/>
    <property type="molecule type" value="Genomic_DNA"/>
</dbReference>
<evidence type="ECO:0000313" key="1">
    <source>
        <dbReference type="EMBL" id="ERJ77653.1"/>
    </source>
</evidence>
<sequence>MRAQGKTSLPSMKIKDRREDLVAKEAGHNMSCQARRNSSNLNFALLSHLEIF</sequence>
<evidence type="ECO:0000313" key="2">
    <source>
        <dbReference type="Proteomes" id="UP000016617"/>
    </source>
</evidence>
<dbReference type="AlphaFoldDB" id="U2KS31"/>
<organism evidence="1 2">
    <name type="scientific">Streptococcus sobrinus W1703</name>
    <dbReference type="NCBI Taxonomy" id="1227275"/>
    <lineage>
        <taxon>Bacteria</taxon>
        <taxon>Bacillati</taxon>
        <taxon>Bacillota</taxon>
        <taxon>Bacilli</taxon>
        <taxon>Lactobacillales</taxon>
        <taxon>Streptococcaceae</taxon>
        <taxon>Streptococcus</taxon>
    </lineage>
</organism>
<gene>
    <name evidence="1" type="ORF">HMPREF1557_00665</name>
</gene>
<dbReference type="Proteomes" id="UP000016617">
    <property type="component" value="Unassembled WGS sequence"/>
</dbReference>
<reference evidence="1 2" key="1">
    <citation type="submission" date="2013-06" db="EMBL/GenBank/DDBJ databases">
        <authorList>
            <person name="Weinstock G."/>
            <person name="Sodergren E."/>
            <person name="Lobos E.A."/>
            <person name="Fulton L."/>
            <person name="Fulton R."/>
            <person name="Courtney L."/>
            <person name="Fronick C."/>
            <person name="O'Laughlin M."/>
            <person name="Godfrey J."/>
            <person name="Wilson R.M."/>
            <person name="Miner T."/>
            <person name="Farmer C."/>
            <person name="Delehaunty K."/>
            <person name="Cordes M."/>
            <person name="Minx P."/>
            <person name="Tomlinson C."/>
            <person name="Chen J."/>
            <person name="Wollam A."/>
            <person name="Pepin K.H."/>
            <person name="Bhonagiri V."/>
            <person name="Zhang X."/>
            <person name="Warren W."/>
            <person name="Mitreva M."/>
            <person name="Mardis E.R."/>
            <person name="Wilson R.K."/>
        </authorList>
    </citation>
    <scope>NUCLEOTIDE SEQUENCE [LARGE SCALE GENOMIC DNA]</scope>
    <source>
        <strain evidence="1 2">W1703</strain>
    </source>
</reference>
<dbReference type="PATRIC" id="fig|1227275.3.peg.590"/>
<comment type="caution">
    <text evidence="1">The sequence shown here is derived from an EMBL/GenBank/DDBJ whole genome shotgun (WGS) entry which is preliminary data.</text>
</comment>
<accession>U2KS31</accession>
<dbReference type="HOGENOM" id="CLU_3085384_0_0_9"/>
<protein>
    <submittedName>
        <fullName evidence="1">Uncharacterized protein</fullName>
    </submittedName>
</protein>